<dbReference type="PANTHER" id="PTHR38664:SF1">
    <property type="entry name" value="SLR0058 PROTEIN"/>
    <property type="match status" value="1"/>
</dbReference>
<dbReference type="OrthoDB" id="198919at2"/>
<dbReference type="RefSeq" id="WP_013450858.1">
    <property type="nucleotide sequence ID" value="NC_014758.1"/>
</dbReference>
<accession>E4TGG4</accession>
<sequence length="95" mass="10900">MNEISKKLFLLGLGLASYTEEKAKDFLNELLTRGEKYNESDSKIAEFLKSADRSAQEFEKKIEEMISEIVKKLNLATKQDIDELKKDIEALKTRG</sequence>
<dbReference type="KEGG" id="cni:Calni_0734"/>
<dbReference type="eggNOG" id="COG3937">
    <property type="taxonomic scope" value="Bacteria"/>
</dbReference>
<evidence type="ECO:0000313" key="3">
    <source>
        <dbReference type="Proteomes" id="UP000007039"/>
    </source>
</evidence>
<dbReference type="HOGENOM" id="CLU_131526_4_3_0"/>
<keyword evidence="3" id="KW-1185">Reference proteome</keyword>
<dbReference type="InterPro" id="IPR008769">
    <property type="entry name" value="PhaF_PhaI"/>
</dbReference>
<organism evidence="2 3">
    <name type="scientific">Calditerrivibrio nitroreducens (strain DSM 19672 / NBRC 101217 / Yu37-1)</name>
    <dbReference type="NCBI Taxonomy" id="768670"/>
    <lineage>
        <taxon>Bacteria</taxon>
        <taxon>Pseudomonadati</taxon>
        <taxon>Deferribacterota</taxon>
        <taxon>Deferribacteres</taxon>
        <taxon>Deferribacterales</taxon>
        <taxon>Calditerrivibrionaceae</taxon>
    </lineage>
</organism>
<evidence type="ECO:0000313" key="2">
    <source>
        <dbReference type="EMBL" id="ADR18645.1"/>
    </source>
</evidence>
<dbReference type="Proteomes" id="UP000007039">
    <property type="component" value="Chromosome"/>
</dbReference>
<gene>
    <name evidence="2" type="ordered locus">Calni_0734</name>
</gene>
<evidence type="ECO:0008006" key="4">
    <source>
        <dbReference type="Google" id="ProtNLM"/>
    </source>
</evidence>
<feature type="coiled-coil region" evidence="1">
    <location>
        <begin position="48"/>
        <end position="94"/>
    </location>
</feature>
<dbReference type="PANTHER" id="PTHR38664">
    <property type="entry name" value="SLR0058 PROTEIN"/>
    <property type="match status" value="1"/>
</dbReference>
<reference key="1">
    <citation type="submission" date="2010-11" db="EMBL/GenBank/DDBJ databases">
        <title>The complete genome of chromosome of Calditerrivibrio nitroreducens DSM 19672.</title>
        <authorList>
            <consortium name="US DOE Joint Genome Institute (JGI-PGF)"/>
            <person name="Lucas S."/>
            <person name="Copeland A."/>
            <person name="Lapidus A."/>
            <person name="Bruce D."/>
            <person name="Goodwin L."/>
            <person name="Pitluck S."/>
            <person name="Kyrpides N."/>
            <person name="Mavromatis K."/>
            <person name="Ivanova N."/>
            <person name="Mikhailova N."/>
            <person name="Zeytun A."/>
            <person name="Brettin T."/>
            <person name="Detter J.C."/>
            <person name="Tapia R."/>
            <person name="Han C."/>
            <person name="Land M."/>
            <person name="Hauser L."/>
            <person name="Markowitz V."/>
            <person name="Cheng J.-F."/>
            <person name="Hugenholtz P."/>
            <person name="Woyke T."/>
            <person name="Wu D."/>
            <person name="Spring S."/>
            <person name="Schroeder M."/>
            <person name="Brambilla E."/>
            <person name="Klenk H.-P."/>
            <person name="Eisen J.A."/>
        </authorList>
    </citation>
    <scope>NUCLEOTIDE SEQUENCE [LARGE SCALE GENOMIC DNA]</scope>
    <source>
        <strain>DSM 19672</strain>
    </source>
</reference>
<dbReference type="EMBL" id="CP002347">
    <property type="protein sequence ID" value="ADR18645.1"/>
    <property type="molecule type" value="Genomic_DNA"/>
</dbReference>
<dbReference type="STRING" id="768670.Calni_0734"/>
<evidence type="ECO:0000256" key="1">
    <source>
        <dbReference type="SAM" id="Coils"/>
    </source>
</evidence>
<reference evidence="2 3" key="2">
    <citation type="journal article" date="2011" name="Stand. Genomic Sci.">
        <title>Complete genome sequence of Calditerrivibrio nitroreducens type strain (Yu37-1).</title>
        <authorList>
            <person name="Pitluck S."/>
            <person name="Sikorski J."/>
            <person name="Zeytun A."/>
            <person name="Lapidus A."/>
            <person name="Nolan M."/>
            <person name="Lucas S."/>
            <person name="Hammon N."/>
            <person name="Deshpande S."/>
            <person name="Cheng J.F."/>
            <person name="Tapia R."/>
            <person name="Han C."/>
            <person name="Goodwin L."/>
            <person name="Liolios K."/>
            <person name="Pagani I."/>
            <person name="Ivanova N."/>
            <person name="Mavromatis K."/>
            <person name="Pati A."/>
            <person name="Chen A."/>
            <person name="Palaniappan K."/>
            <person name="Hauser L."/>
            <person name="Chang Y.J."/>
            <person name="Jeffries C.D."/>
            <person name="Detter J.C."/>
            <person name="Brambilla E."/>
            <person name="Djao O.D."/>
            <person name="Rohde M."/>
            <person name="Spring S."/>
            <person name="Goker M."/>
            <person name="Woyke T."/>
            <person name="Bristow J."/>
            <person name="Eisen J.A."/>
            <person name="Markowitz V."/>
            <person name="Hugenholtz P."/>
            <person name="Kyrpides N.C."/>
            <person name="Klenk H.P."/>
            <person name="Land M."/>
        </authorList>
    </citation>
    <scope>NUCLEOTIDE SEQUENCE [LARGE SCALE GENOMIC DNA]</scope>
    <source>
        <strain evidence="3">DSM 19672 / NBRC 101217 / Yu37-1</strain>
    </source>
</reference>
<keyword evidence="1" id="KW-0175">Coiled coil</keyword>
<name>E4TGG4_CALNY</name>
<dbReference type="AlphaFoldDB" id="E4TGG4"/>
<protein>
    <recommendedName>
        <fullName evidence="4">Polyhydroxyalkanoate synthesis regulator phasin</fullName>
    </recommendedName>
</protein>
<proteinExistence type="predicted"/>